<comment type="caution">
    <text evidence="3">The sequence shown here is derived from an EMBL/GenBank/DDBJ whole genome shotgun (WGS) entry which is preliminary data.</text>
</comment>
<dbReference type="Proteomes" id="UP000677228">
    <property type="component" value="Unassembled WGS sequence"/>
</dbReference>
<dbReference type="Proteomes" id="UP000682733">
    <property type="component" value="Unassembled WGS sequence"/>
</dbReference>
<accession>A0A8S2VPQ0</accession>
<feature type="non-terminal residue" evidence="3">
    <location>
        <position position="1"/>
    </location>
</feature>
<evidence type="ECO:0000256" key="1">
    <source>
        <dbReference type="SAM" id="MobiDB-lite"/>
    </source>
</evidence>
<feature type="non-terminal residue" evidence="3">
    <location>
        <position position="34"/>
    </location>
</feature>
<organism evidence="3 4">
    <name type="scientific">Didymodactylos carnosus</name>
    <dbReference type="NCBI Taxonomy" id="1234261"/>
    <lineage>
        <taxon>Eukaryota</taxon>
        <taxon>Metazoa</taxon>
        <taxon>Spiralia</taxon>
        <taxon>Gnathifera</taxon>
        <taxon>Rotifera</taxon>
        <taxon>Eurotatoria</taxon>
        <taxon>Bdelloidea</taxon>
        <taxon>Philodinida</taxon>
        <taxon>Philodinidae</taxon>
        <taxon>Didymodactylos</taxon>
    </lineage>
</organism>
<reference evidence="3" key="1">
    <citation type="submission" date="2021-02" db="EMBL/GenBank/DDBJ databases">
        <authorList>
            <person name="Nowell W R."/>
        </authorList>
    </citation>
    <scope>NUCLEOTIDE SEQUENCE</scope>
</reference>
<evidence type="ECO:0000313" key="3">
    <source>
        <dbReference type="EMBL" id="CAF4411369.1"/>
    </source>
</evidence>
<protein>
    <submittedName>
        <fullName evidence="3">Uncharacterized protein</fullName>
    </submittedName>
</protein>
<evidence type="ECO:0000313" key="2">
    <source>
        <dbReference type="EMBL" id="CAF1602307.1"/>
    </source>
</evidence>
<evidence type="ECO:0000313" key="4">
    <source>
        <dbReference type="Proteomes" id="UP000682733"/>
    </source>
</evidence>
<dbReference type="EMBL" id="CAJOBA010074763">
    <property type="protein sequence ID" value="CAF4411369.1"/>
    <property type="molecule type" value="Genomic_DNA"/>
</dbReference>
<feature type="region of interest" description="Disordered" evidence="1">
    <location>
        <begin position="1"/>
        <end position="34"/>
    </location>
</feature>
<sequence>SATPKSPTVRSPTISGSPSASAHNSDTEYDPRTP</sequence>
<dbReference type="AlphaFoldDB" id="A0A8S2VPQ0"/>
<name>A0A8S2VPQ0_9BILA</name>
<proteinExistence type="predicted"/>
<gene>
    <name evidence="2" type="ORF">OVA965_LOCUS42175</name>
    <name evidence="3" type="ORF">TMI583_LOCUS43999</name>
</gene>
<dbReference type="EMBL" id="CAJNOK010050937">
    <property type="protein sequence ID" value="CAF1602307.1"/>
    <property type="molecule type" value="Genomic_DNA"/>
</dbReference>
<feature type="compositionally biased region" description="Polar residues" evidence="1">
    <location>
        <begin position="1"/>
        <end position="24"/>
    </location>
</feature>
<feature type="compositionally biased region" description="Basic and acidic residues" evidence="1">
    <location>
        <begin position="25"/>
        <end position="34"/>
    </location>
</feature>